<evidence type="ECO:0000313" key="11">
    <source>
        <dbReference type="EMBL" id="KAK0982904.1"/>
    </source>
</evidence>
<proteinExistence type="inferred from homology"/>
<feature type="domain" description="Intradiol ring-cleavage dioxygenases" evidence="8">
    <location>
        <begin position="148"/>
        <end position="324"/>
    </location>
</feature>
<dbReference type="Pfam" id="PF04444">
    <property type="entry name" value="Dioxygenase_N"/>
    <property type="match status" value="1"/>
</dbReference>
<dbReference type="InterPro" id="IPR007535">
    <property type="entry name" value="Catechol_dOase_N"/>
</dbReference>
<reference evidence="11" key="3">
    <citation type="submission" date="2023-06" db="EMBL/GenBank/DDBJ databases">
        <title>Black Yeasts Isolated from many extreme environments.</title>
        <authorList>
            <person name="Coleine C."/>
            <person name="Stajich J.E."/>
            <person name="Selbmann L."/>
        </authorList>
    </citation>
    <scope>NUCLEOTIDE SEQUENCE</scope>
    <source>
        <strain evidence="11">CCFEE 5200</strain>
    </source>
</reference>
<dbReference type="Proteomes" id="UP001175353">
    <property type="component" value="Unassembled WGS sequence"/>
</dbReference>
<evidence type="ECO:0000259" key="9">
    <source>
        <dbReference type="Pfam" id="PF04444"/>
    </source>
</evidence>
<keyword evidence="3" id="KW-0479">Metal-binding</keyword>
<evidence type="ECO:0000313" key="13">
    <source>
        <dbReference type="Proteomes" id="UP000310066"/>
    </source>
</evidence>
<dbReference type="PANTHER" id="PTHR33711">
    <property type="entry name" value="DIOXYGENASE, PUTATIVE (AFU_ORTHOLOGUE AFUA_2G02910)-RELATED"/>
    <property type="match status" value="1"/>
</dbReference>
<keyword evidence="4" id="KW-0223">Dioxygenase</keyword>
<accession>A0A4U0UGF7</accession>
<dbReference type="AlphaFoldDB" id="A0A4U0UGF7"/>
<dbReference type="EMBL" id="JASUXU010000058">
    <property type="protein sequence ID" value="KAK0313958.1"/>
    <property type="molecule type" value="Genomic_DNA"/>
</dbReference>
<protein>
    <recommendedName>
        <fullName evidence="15">Intradiol ring-cleavage dioxygenases domain-containing protein</fullName>
    </recommendedName>
</protein>
<evidence type="ECO:0000313" key="12">
    <source>
        <dbReference type="EMBL" id="TKA34690.1"/>
    </source>
</evidence>
<dbReference type="EMBL" id="NAJP01000077">
    <property type="protein sequence ID" value="TKA34690.1"/>
    <property type="molecule type" value="Genomic_DNA"/>
</dbReference>
<dbReference type="CDD" id="cd03461">
    <property type="entry name" value="1_2-HQD"/>
    <property type="match status" value="1"/>
</dbReference>
<evidence type="ECO:0000259" key="8">
    <source>
        <dbReference type="Pfam" id="PF00775"/>
    </source>
</evidence>
<evidence type="ECO:0000256" key="6">
    <source>
        <dbReference type="ARBA" id="ARBA00023004"/>
    </source>
</evidence>
<dbReference type="InterPro" id="IPR000627">
    <property type="entry name" value="Intradiol_dOase_C"/>
</dbReference>
<evidence type="ECO:0000256" key="5">
    <source>
        <dbReference type="ARBA" id="ARBA00023002"/>
    </source>
</evidence>
<dbReference type="OrthoDB" id="5238185at2759"/>
<dbReference type="PANTHER" id="PTHR33711:SF7">
    <property type="entry name" value="INTRADIOL RING-CLEAVAGE DIOXYGENASES DOMAIN-CONTAINING PROTEIN-RELATED"/>
    <property type="match status" value="1"/>
</dbReference>
<comment type="cofactor">
    <cofactor evidence="1">
        <name>Fe(3+)</name>
        <dbReference type="ChEBI" id="CHEBI:29034"/>
    </cofactor>
</comment>
<feature type="domain" description="Catechol dioxygenase N-terminal" evidence="9">
    <location>
        <begin position="63"/>
        <end position="130"/>
    </location>
</feature>
<dbReference type="Gene3D" id="2.60.130.10">
    <property type="entry name" value="Aromatic compound dioxygenase"/>
    <property type="match status" value="1"/>
</dbReference>
<dbReference type="InterPro" id="IPR015889">
    <property type="entry name" value="Intradiol_dOase_core"/>
</dbReference>
<name>A0A4U0UGF7_9PEZI</name>
<organism evidence="12 13">
    <name type="scientific">Friedmanniomyces endolithicus</name>
    <dbReference type="NCBI Taxonomy" id="329885"/>
    <lineage>
        <taxon>Eukaryota</taxon>
        <taxon>Fungi</taxon>
        <taxon>Dikarya</taxon>
        <taxon>Ascomycota</taxon>
        <taxon>Pezizomycotina</taxon>
        <taxon>Dothideomycetes</taxon>
        <taxon>Dothideomycetidae</taxon>
        <taxon>Mycosphaerellales</taxon>
        <taxon>Teratosphaeriaceae</taxon>
        <taxon>Friedmanniomyces</taxon>
    </lineage>
</organism>
<comment type="similarity">
    <text evidence="2">Belongs to the intradiol ring-cleavage dioxygenase family.</text>
</comment>
<dbReference type="GO" id="GO:0018576">
    <property type="term" value="F:catechol 1,2-dioxygenase activity"/>
    <property type="evidence" value="ECO:0007669"/>
    <property type="project" value="InterPro"/>
</dbReference>
<dbReference type="Pfam" id="PF00775">
    <property type="entry name" value="Dioxygenase_C"/>
    <property type="match status" value="1"/>
</dbReference>
<evidence type="ECO:0000256" key="1">
    <source>
        <dbReference type="ARBA" id="ARBA00001965"/>
    </source>
</evidence>
<feature type="region of interest" description="Disordered" evidence="7">
    <location>
        <begin position="1"/>
        <end position="46"/>
    </location>
</feature>
<feature type="compositionally biased region" description="Polar residues" evidence="7">
    <location>
        <begin position="17"/>
        <end position="43"/>
    </location>
</feature>
<dbReference type="Proteomes" id="UP000310066">
    <property type="component" value="Unassembled WGS sequence"/>
</dbReference>
<evidence type="ECO:0000256" key="4">
    <source>
        <dbReference type="ARBA" id="ARBA00022964"/>
    </source>
</evidence>
<dbReference type="InterPro" id="IPR050770">
    <property type="entry name" value="Intradiol_RC_Dioxygenase"/>
</dbReference>
<dbReference type="InterPro" id="IPR039390">
    <property type="entry name" value="1_2-HQD/HQD"/>
</dbReference>
<evidence type="ECO:0000256" key="3">
    <source>
        <dbReference type="ARBA" id="ARBA00022723"/>
    </source>
</evidence>
<dbReference type="SUPFAM" id="SSF49482">
    <property type="entry name" value="Aromatic compound dioxygenase"/>
    <property type="match status" value="1"/>
</dbReference>
<dbReference type="EMBL" id="JAUJLE010000104">
    <property type="protein sequence ID" value="KAK0982904.1"/>
    <property type="molecule type" value="Genomic_DNA"/>
</dbReference>
<gene>
    <name evidence="12" type="ORF">B0A54_13290</name>
    <name evidence="10" type="ORF">LTR82_013268</name>
    <name evidence="11" type="ORF">LTR91_011447</name>
</gene>
<keyword evidence="5" id="KW-0560">Oxidoreductase</keyword>
<evidence type="ECO:0000256" key="7">
    <source>
        <dbReference type="SAM" id="MobiDB-lite"/>
    </source>
</evidence>
<keyword evidence="14" id="KW-1185">Reference proteome</keyword>
<dbReference type="GO" id="GO:0008199">
    <property type="term" value="F:ferric iron binding"/>
    <property type="evidence" value="ECO:0007669"/>
    <property type="project" value="InterPro"/>
</dbReference>
<dbReference type="GO" id="GO:0009712">
    <property type="term" value="P:catechol-containing compound metabolic process"/>
    <property type="evidence" value="ECO:0007669"/>
    <property type="project" value="InterPro"/>
</dbReference>
<evidence type="ECO:0008006" key="15">
    <source>
        <dbReference type="Google" id="ProtNLM"/>
    </source>
</evidence>
<dbReference type="Proteomes" id="UP001168146">
    <property type="component" value="Unassembled WGS sequence"/>
</dbReference>
<evidence type="ECO:0000256" key="2">
    <source>
        <dbReference type="ARBA" id="ARBA00007825"/>
    </source>
</evidence>
<dbReference type="STRING" id="329885.A0A4U0UGF7"/>
<evidence type="ECO:0000313" key="10">
    <source>
        <dbReference type="EMBL" id="KAK0313958.1"/>
    </source>
</evidence>
<reference evidence="10" key="2">
    <citation type="submission" date="2021-12" db="EMBL/GenBank/DDBJ databases">
        <title>Black yeast isolated from Biological Soil Crust.</title>
        <authorList>
            <person name="Kurbessoian T."/>
        </authorList>
    </citation>
    <scope>NUCLEOTIDE SEQUENCE</scope>
    <source>
        <strain evidence="10">CCFEE 5208</strain>
    </source>
</reference>
<evidence type="ECO:0000313" key="14">
    <source>
        <dbReference type="Proteomes" id="UP001175353"/>
    </source>
</evidence>
<sequence>MSGMVQPLNLVPDKSNEQPAPNHVNTNGSNETNGKANESTTKTSRFDPHFTEAVVNATGPKANPRLRKVMASLTTHLHDFCRENEITVDEYMAGLDLIIAAGKWSTEQRNEMLLMTDILGLESLIDEITYTLAGEAADAPTATAILGPFWRKDAPKLKMGDSIVKKDMKGSDHASMHGRILDAETGKPINNAEIDIWHTGPNGLYEQQDPDQPDMNLRGRFFTGPDGEYELYCLKPTSYPIPNDGPAGKLLGLLDRHPMRPAHIHFIVSVEGYKPLTTQIFDRKDEHIDNDSVFAVKDSLIVDFLPKEGDSKAKFDLRYDFKLIGYEAARKGGVEGATPVAP</sequence>
<keyword evidence="6" id="KW-0408">Iron</keyword>
<reference evidence="12 13" key="1">
    <citation type="submission" date="2017-03" db="EMBL/GenBank/DDBJ databases">
        <title>Genomes of endolithic fungi from Antarctica.</title>
        <authorList>
            <person name="Coleine C."/>
            <person name="Masonjones S."/>
            <person name="Stajich J.E."/>
        </authorList>
    </citation>
    <scope>NUCLEOTIDE SEQUENCE [LARGE SCALE GENOMIC DNA]</scope>
    <source>
        <strain evidence="12 13">CCFEE 5311</strain>
    </source>
</reference>
<comment type="caution">
    <text evidence="12">The sequence shown here is derived from an EMBL/GenBank/DDBJ whole genome shotgun (WGS) entry which is preliminary data.</text>
</comment>